<evidence type="ECO:0000256" key="5">
    <source>
        <dbReference type="ARBA" id="ARBA00038359"/>
    </source>
</evidence>
<sequence>MAASKQTLISLLGSFDNFDEPVPSWNRPSTIIPTLTSFLVRTSLAERNEQDLTVFPRLLPIWDWWLTTQHGFGQHFLLLQYTEMQTYLKLFYVANATYAMSTALVKLALLFQYLRIFTKGFLRHVCIVTIVFTSLWGVAYSFMAWFPCFPIRGYWTWTIGATCYGYGSLIPSIFYGTYSSAAAINMVLDITILIIPMPLYFRENTGNRTKLSLIGLLFLGGLVNFLSIWRMATIVEHTAATKPTFDPTWYGPISILLASLEVDVATICASVPVFWPVLTSKLGHIFVTQEIKIERAHRFSTIEDEYELERGTRGGRRFRERRRRASGSGPHTQGSKIIIQSNTIHYKDKYVVAQVDPLSDMGRVESEITAQPLSRKQSRTGVGKSWFIDS</sequence>
<organism evidence="9 10">
    <name type="scientific">Neoarthrinium moseri</name>
    <dbReference type="NCBI Taxonomy" id="1658444"/>
    <lineage>
        <taxon>Eukaryota</taxon>
        <taxon>Fungi</taxon>
        <taxon>Dikarya</taxon>
        <taxon>Ascomycota</taxon>
        <taxon>Pezizomycotina</taxon>
        <taxon>Sordariomycetes</taxon>
        <taxon>Xylariomycetidae</taxon>
        <taxon>Amphisphaeriales</taxon>
        <taxon>Apiosporaceae</taxon>
        <taxon>Neoarthrinium</taxon>
    </lineage>
</organism>
<feature type="transmembrane region" description="Helical" evidence="7">
    <location>
        <begin position="213"/>
        <end position="232"/>
    </location>
</feature>
<evidence type="ECO:0000256" key="1">
    <source>
        <dbReference type="ARBA" id="ARBA00004141"/>
    </source>
</evidence>
<feature type="region of interest" description="Disordered" evidence="6">
    <location>
        <begin position="313"/>
        <end position="334"/>
    </location>
</feature>
<comment type="subcellular location">
    <subcellularLocation>
        <location evidence="1">Membrane</location>
        <topology evidence="1">Multi-pass membrane protein</topology>
    </subcellularLocation>
</comment>
<accession>A0A9P9WJZ4</accession>
<feature type="compositionally biased region" description="Basic residues" evidence="6">
    <location>
        <begin position="313"/>
        <end position="325"/>
    </location>
</feature>
<keyword evidence="4 7" id="KW-0472">Membrane</keyword>
<name>A0A9P9WJZ4_9PEZI</name>
<evidence type="ECO:0000313" key="10">
    <source>
        <dbReference type="Proteomes" id="UP000829685"/>
    </source>
</evidence>
<dbReference type="Proteomes" id="UP000829685">
    <property type="component" value="Unassembled WGS sequence"/>
</dbReference>
<evidence type="ECO:0000256" key="7">
    <source>
        <dbReference type="SAM" id="Phobius"/>
    </source>
</evidence>
<evidence type="ECO:0000256" key="2">
    <source>
        <dbReference type="ARBA" id="ARBA00022692"/>
    </source>
</evidence>
<reference evidence="9" key="1">
    <citation type="submission" date="2021-03" db="EMBL/GenBank/DDBJ databases">
        <title>Revisited historic fungal species revealed as producer of novel bioactive compounds through whole genome sequencing and comparative genomics.</title>
        <authorList>
            <person name="Vignolle G.A."/>
            <person name="Hochenegger N."/>
            <person name="Mach R.L."/>
            <person name="Mach-Aigner A.R."/>
            <person name="Javad Rahimi M."/>
            <person name="Salim K.A."/>
            <person name="Chan C.M."/>
            <person name="Lim L.B.L."/>
            <person name="Cai F."/>
            <person name="Druzhinina I.S."/>
            <person name="U'Ren J.M."/>
            <person name="Derntl C."/>
        </authorList>
    </citation>
    <scope>NUCLEOTIDE SEQUENCE</scope>
    <source>
        <strain evidence="9">TUCIM 5799</strain>
    </source>
</reference>
<keyword evidence="10" id="KW-1185">Reference proteome</keyword>
<dbReference type="InterPro" id="IPR052337">
    <property type="entry name" value="SAT4-like"/>
</dbReference>
<gene>
    <name evidence="9" type="ORF">JX265_007251</name>
</gene>
<comment type="caution">
    <text evidence="9">The sequence shown here is derived from an EMBL/GenBank/DDBJ whole genome shotgun (WGS) entry which is preliminary data.</text>
</comment>
<evidence type="ECO:0000259" key="8">
    <source>
        <dbReference type="Pfam" id="PF20684"/>
    </source>
</evidence>
<feature type="transmembrane region" description="Helical" evidence="7">
    <location>
        <begin position="120"/>
        <end position="142"/>
    </location>
</feature>
<feature type="transmembrane region" description="Helical" evidence="7">
    <location>
        <begin position="252"/>
        <end position="275"/>
    </location>
</feature>
<evidence type="ECO:0000256" key="4">
    <source>
        <dbReference type="ARBA" id="ARBA00023136"/>
    </source>
</evidence>
<dbReference type="Pfam" id="PF20684">
    <property type="entry name" value="Fung_rhodopsin"/>
    <property type="match status" value="1"/>
</dbReference>
<dbReference type="PANTHER" id="PTHR33048:SF47">
    <property type="entry name" value="INTEGRAL MEMBRANE PROTEIN-RELATED"/>
    <property type="match status" value="1"/>
</dbReference>
<feature type="transmembrane region" description="Helical" evidence="7">
    <location>
        <begin position="90"/>
        <end position="114"/>
    </location>
</feature>
<feature type="domain" description="Rhodopsin" evidence="8">
    <location>
        <begin position="64"/>
        <end position="278"/>
    </location>
</feature>
<evidence type="ECO:0000256" key="3">
    <source>
        <dbReference type="ARBA" id="ARBA00022989"/>
    </source>
</evidence>
<keyword evidence="2 7" id="KW-0812">Transmembrane</keyword>
<proteinExistence type="inferred from homology"/>
<dbReference type="PANTHER" id="PTHR33048">
    <property type="entry name" value="PTH11-LIKE INTEGRAL MEMBRANE PROTEIN (AFU_ORTHOLOGUE AFUA_5G11245)"/>
    <property type="match status" value="1"/>
</dbReference>
<evidence type="ECO:0000256" key="6">
    <source>
        <dbReference type="SAM" id="MobiDB-lite"/>
    </source>
</evidence>
<protein>
    <recommendedName>
        <fullName evidence="8">Rhodopsin domain-containing protein</fullName>
    </recommendedName>
</protein>
<evidence type="ECO:0000313" key="9">
    <source>
        <dbReference type="EMBL" id="KAI1867449.1"/>
    </source>
</evidence>
<dbReference type="InterPro" id="IPR049326">
    <property type="entry name" value="Rhodopsin_dom_fungi"/>
</dbReference>
<dbReference type="AlphaFoldDB" id="A0A9P9WJZ4"/>
<dbReference type="GO" id="GO:0016020">
    <property type="term" value="C:membrane"/>
    <property type="evidence" value="ECO:0007669"/>
    <property type="project" value="UniProtKB-SubCell"/>
</dbReference>
<feature type="transmembrane region" description="Helical" evidence="7">
    <location>
        <begin position="154"/>
        <end position="175"/>
    </location>
</feature>
<comment type="similarity">
    <text evidence="5">Belongs to the SAT4 family.</text>
</comment>
<keyword evidence="3 7" id="KW-1133">Transmembrane helix</keyword>
<feature type="transmembrane region" description="Helical" evidence="7">
    <location>
        <begin position="181"/>
        <end position="201"/>
    </location>
</feature>
<dbReference type="EMBL" id="JAFIMR010000018">
    <property type="protein sequence ID" value="KAI1867449.1"/>
    <property type="molecule type" value="Genomic_DNA"/>
</dbReference>